<feature type="compositionally biased region" description="Basic and acidic residues" evidence="5">
    <location>
        <begin position="49"/>
        <end position="65"/>
    </location>
</feature>
<keyword evidence="3" id="KW-0966">Cell projection</keyword>
<keyword evidence="8" id="KW-1185">Reference proteome</keyword>
<gene>
    <name evidence="7" type="primary">Ccdc96</name>
    <name evidence="7" type="ORF">EVAR_59322_1</name>
</gene>
<dbReference type="Pfam" id="PF13870">
    <property type="entry name" value="CCDC113_CCDC96_CC"/>
    <property type="match status" value="1"/>
</dbReference>
<dbReference type="GO" id="GO:0005930">
    <property type="term" value="C:axoneme"/>
    <property type="evidence" value="ECO:0007669"/>
    <property type="project" value="TreeGrafter"/>
</dbReference>
<evidence type="ECO:0000256" key="4">
    <source>
        <dbReference type="SAM" id="Coils"/>
    </source>
</evidence>
<dbReference type="OrthoDB" id="10254794at2759"/>
<evidence type="ECO:0000256" key="1">
    <source>
        <dbReference type="ARBA" id="ARBA00004138"/>
    </source>
</evidence>
<evidence type="ECO:0000313" key="7">
    <source>
        <dbReference type="EMBL" id="GBP77579.1"/>
    </source>
</evidence>
<dbReference type="PANTHER" id="PTHR15654">
    <property type="entry name" value="COILED-COIL DOMAIN-CONTAINING PROTEIN 113-RELATED"/>
    <property type="match status" value="1"/>
</dbReference>
<feature type="region of interest" description="Disordered" evidence="5">
    <location>
        <begin position="47"/>
        <end position="84"/>
    </location>
</feature>
<evidence type="ECO:0000256" key="5">
    <source>
        <dbReference type="SAM" id="MobiDB-lite"/>
    </source>
</evidence>
<dbReference type="InterPro" id="IPR051885">
    <property type="entry name" value="CC_CF"/>
</dbReference>
<name>A0A4C1YSE8_EUMVA</name>
<dbReference type="InterPro" id="IPR025254">
    <property type="entry name" value="CCDC113/CCDC96_CC"/>
</dbReference>
<dbReference type="Proteomes" id="UP000299102">
    <property type="component" value="Unassembled WGS sequence"/>
</dbReference>
<feature type="coiled-coil region" evidence="4">
    <location>
        <begin position="128"/>
        <end position="199"/>
    </location>
</feature>
<feature type="region of interest" description="Disordered" evidence="5">
    <location>
        <begin position="583"/>
        <end position="607"/>
    </location>
</feature>
<evidence type="ECO:0000256" key="3">
    <source>
        <dbReference type="ARBA" id="ARBA00023273"/>
    </source>
</evidence>
<accession>A0A4C1YSE8</accession>
<comment type="subcellular location">
    <subcellularLocation>
        <location evidence="1">Cell projection</location>
        <location evidence="1">Cilium</location>
    </subcellularLocation>
</comment>
<organism evidence="7 8">
    <name type="scientific">Eumeta variegata</name>
    <name type="common">Bagworm moth</name>
    <name type="synonym">Eumeta japonica</name>
    <dbReference type="NCBI Taxonomy" id="151549"/>
    <lineage>
        <taxon>Eukaryota</taxon>
        <taxon>Metazoa</taxon>
        <taxon>Ecdysozoa</taxon>
        <taxon>Arthropoda</taxon>
        <taxon>Hexapoda</taxon>
        <taxon>Insecta</taxon>
        <taxon>Pterygota</taxon>
        <taxon>Neoptera</taxon>
        <taxon>Endopterygota</taxon>
        <taxon>Lepidoptera</taxon>
        <taxon>Glossata</taxon>
        <taxon>Ditrysia</taxon>
        <taxon>Tineoidea</taxon>
        <taxon>Psychidae</taxon>
        <taxon>Oiketicinae</taxon>
        <taxon>Eumeta</taxon>
    </lineage>
</organism>
<protein>
    <submittedName>
        <fullName evidence="7">Coiled-coil domain-containing protein 96</fullName>
    </submittedName>
</protein>
<dbReference type="GO" id="GO:0060271">
    <property type="term" value="P:cilium assembly"/>
    <property type="evidence" value="ECO:0007669"/>
    <property type="project" value="TreeGrafter"/>
</dbReference>
<dbReference type="PANTHER" id="PTHR15654:SF1">
    <property type="entry name" value="COILED-COIL DOMAIN-CONTAINING PROTEIN 96"/>
    <property type="match status" value="1"/>
</dbReference>
<comment type="caution">
    <text evidence="7">The sequence shown here is derived from an EMBL/GenBank/DDBJ whole genome shotgun (WGS) entry which is preliminary data.</text>
</comment>
<dbReference type="STRING" id="151549.A0A4C1YSE8"/>
<reference evidence="7 8" key="1">
    <citation type="journal article" date="2019" name="Commun. Biol.">
        <title>The bagworm genome reveals a unique fibroin gene that provides high tensile strength.</title>
        <authorList>
            <person name="Kono N."/>
            <person name="Nakamura H."/>
            <person name="Ohtoshi R."/>
            <person name="Tomita M."/>
            <person name="Numata K."/>
            <person name="Arakawa K."/>
        </authorList>
    </citation>
    <scope>NUCLEOTIDE SEQUENCE [LARGE SCALE GENOMIC DNA]</scope>
</reference>
<dbReference type="GO" id="GO:0036064">
    <property type="term" value="C:ciliary basal body"/>
    <property type="evidence" value="ECO:0007669"/>
    <property type="project" value="TreeGrafter"/>
</dbReference>
<evidence type="ECO:0000259" key="6">
    <source>
        <dbReference type="Pfam" id="PF13870"/>
    </source>
</evidence>
<evidence type="ECO:0000313" key="8">
    <source>
        <dbReference type="Proteomes" id="UP000299102"/>
    </source>
</evidence>
<sequence length="635" mass="74334">MQRTTYKQPSAIAWEAHEVRANVACFRVSVRVYFARTAPLSRAKIASKNAERGANHEKYDTKKESTEEEQIEPTEKPTTDEEIDKEDSVSVFLASLTSKPESTIVLGSKIAIDREEYLQAHRDLTFDKNQLQIKNNILQKRLAEYYRKRKQEHVLKPIAKTADLEEKYQQKLFAYEELKEKDSKDITEVAEKLNKVEDQYKSRLQIAVNAFDALQNLEKATGLGLVFSQKGKPIPDKAVDRFLSIQRQKFEEMSALRLRYIRTKNAVTEIENFLRELECLGPGLYVAYYQKISIDHENYVAKIEEREDELVKNRVRCIEHNQMLAHIREKMHHTEELIDLRECDLGDVEIENYKAREELAKVKSRRDKLRYDLIEERQKAGLLTRQDLLRDFQKSLDQLNDRLSPKKYWPIYAGIHDKRRGSIGWVSLAAAWWTSGIAYRPVLDEKLQPLIKGNKILKSKIEILEKKIEYFEKEKKKNNILIFGLDEKENSSVELFEKVQGITKENKIRPVLISFTNNWKRNMILKLKKNLQDVYYITEDFPKEVLEKRKELKSKLIEERAKGNIAYIKYDQLVVKKGIQINEKRKRDQSTSPATQNQAKKPMTGNALMKENIRNAFDLLRPRSSSIPNIPKQSK</sequence>
<feature type="domain" description="CCDC113/CCDC96 coiled-coil" evidence="6">
    <location>
        <begin position="247"/>
        <end position="401"/>
    </location>
</feature>
<feature type="compositionally biased region" description="Polar residues" evidence="5">
    <location>
        <begin position="590"/>
        <end position="599"/>
    </location>
</feature>
<proteinExistence type="predicted"/>
<dbReference type="AlphaFoldDB" id="A0A4C1YSE8"/>
<dbReference type="EMBL" id="BGZK01001337">
    <property type="protein sequence ID" value="GBP77579.1"/>
    <property type="molecule type" value="Genomic_DNA"/>
</dbReference>
<evidence type="ECO:0000256" key="2">
    <source>
        <dbReference type="ARBA" id="ARBA00023054"/>
    </source>
</evidence>
<keyword evidence="2 4" id="KW-0175">Coiled coil</keyword>